<name>A0AA40F1U2_9PEZI</name>
<comment type="caution">
    <text evidence="3">The sequence shown here is derived from an EMBL/GenBank/DDBJ whole genome shotgun (WGS) entry which is preliminary data.</text>
</comment>
<keyword evidence="4" id="KW-1185">Reference proteome</keyword>
<keyword evidence="2" id="KW-1133">Transmembrane helix</keyword>
<feature type="region of interest" description="Disordered" evidence="1">
    <location>
        <begin position="1"/>
        <end position="45"/>
    </location>
</feature>
<keyword evidence="2" id="KW-0472">Membrane</keyword>
<keyword evidence="2" id="KW-0812">Transmembrane</keyword>
<evidence type="ECO:0000313" key="4">
    <source>
        <dbReference type="Proteomes" id="UP001172155"/>
    </source>
</evidence>
<organism evidence="3 4">
    <name type="scientific">Schizothecium vesticola</name>
    <dbReference type="NCBI Taxonomy" id="314040"/>
    <lineage>
        <taxon>Eukaryota</taxon>
        <taxon>Fungi</taxon>
        <taxon>Dikarya</taxon>
        <taxon>Ascomycota</taxon>
        <taxon>Pezizomycotina</taxon>
        <taxon>Sordariomycetes</taxon>
        <taxon>Sordariomycetidae</taxon>
        <taxon>Sordariales</taxon>
        <taxon>Schizotheciaceae</taxon>
        <taxon>Schizothecium</taxon>
    </lineage>
</organism>
<feature type="transmembrane region" description="Helical" evidence="2">
    <location>
        <begin position="53"/>
        <end position="74"/>
    </location>
</feature>
<sequence length="219" mass="23458">MSPSWGSPSPPLPVSRQAPSGPPAPTMPTATRFGPRISCRSKPVPPPKTPLDVIVVVVVVVHVLAAVLLSSATLRPKAAAAASSAAKSHRRGTEAPKTLGICLRRNTHKRWPHQQKHALPPSEPRVLVVVVWSASSPPLRRRRRARPRAPPRVRVSCCTVPGAPCVPHPGRGTTKRTGKERDPPVSALVGAGWGDTQHTADQNSTGIDWVLVSRLYKID</sequence>
<dbReference type="EMBL" id="JAUKUD010000003">
    <property type="protein sequence ID" value="KAK0749347.1"/>
    <property type="molecule type" value="Genomic_DNA"/>
</dbReference>
<gene>
    <name evidence="3" type="ORF">B0T18DRAFT_103276</name>
</gene>
<dbReference type="Proteomes" id="UP001172155">
    <property type="component" value="Unassembled WGS sequence"/>
</dbReference>
<reference evidence="3" key="1">
    <citation type="submission" date="2023-06" db="EMBL/GenBank/DDBJ databases">
        <title>Genome-scale phylogeny and comparative genomics of the fungal order Sordariales.</title>
        <authorList>
            <consortium name="Lawrence Berkeley National Laboratory"/>
            <person name="Hensen N."/>
            <person name="Bonometti L."/>
            <person name="Westerberg I."/>
            <person name="Brannstrom I.O."/>
            <person name="Guillou S."/>
            <person name="Cros-Aarteil S."/>
            <person name="Calhoun S."/>
            <person name="Haridas S."/>
            <person name="Kuo A."/>
            <person name="Mondo S."/>
            <person name="Pangilinan J."/>
            <person name="Riley R."/>
            <person name="LaButti K."/>
            <person name="Andreopoulos B."/>
            <person name="Lipzen A."/>
            <person name="Chen C."/>
            <person name="Yanf M."/>
            <person name="Daum C."/>
            <person name="Ng V."/>
            <person name="Clum A."/>
            <person name="Steindorff A."/>
            <person name="Ohm R."/>
            <person name="Martin F."/>
            <person name="Silar P."/>
            <person name="Natvig D."/>
            <person name="Lalanne C."/>
            <person name="Gautier V."/>
            <person name="Ament-velasquez S.L."/>
            <person name="Kruys A."/>
            <person name="Hutchinson M.I."/>
            <person name="Powell A.J."/>
            <person name="Barry K."/>
            <person name="Miller A.N."/>
            <person name="Grigoriev I.V."/>
            <person name="Debuchy R."/>
            <person name="Gladieux P."/>
            <person name="Thoren M.H."/>
            <person name="Johannesson H."/>
        </authorList>
    </citation>
    <scope>NUCLEOTIDE SEQUENCE</scope>
    <source>
        <strain evidence="3">SMH3187-1</strain>
    </source>
</reference>
<feature type="region of interest" description="Disordered" evidence="1">
    <location>
        <begin position="168"/>
        <end position="201"/>
    </location>
</feature>
<evidence type="ECO:0000256" key="1">
    <source>
        <dbReference type="SAM" id="MobiDB-lite"/>
    </source>
</evidence>
<dbReference type="AlphaFoldDB" id="A0AA40F1U2"/>
<protein>
    <submittedName>
        <fullName evidence="3">Uncharacterized protein</fullName>
    </submittedName>
</protein>
<evidence type="ECO:0000256" key="2">
    <source>
        <dbReference type="SAM" id="Phobius"/>
    </source>
</evidence>
<proteinExistence type="predicted"/>
<evidence type="ECO:0000313" key="3">
    <source>
        <dbReference type="EMBL" id="KAK0749347.1"/>
    </source>
</evidence>
<accession>A0AA40F1U2</accession>